<evidence type="ECO:0000313" key="3">
    <source>
        <dbReference type="EMBL" id="CDO75834.1"/>
    </source>
</evidence>
<gene>
    <name evidence="3" type="ORF">BN946_scf184951.g32</name>
</gene>
<organism evidence="3 4">
    <name type="scientific">Pycnoporus cinnabarinus</name>
    <name type="common">Cinnabar-red polypore</name>
    <name type="synonym">Trametes cinnabarina</name>
    <dbReference type="NCBI Taxonomy" id="5643"/>
    <lineage>
        <taxon>Eukaryota</taxon>
        <taxon>Fungi</taxon>
        <taxon>Dikarya</taxon>
        <taxon>Basidiomycota</taxon>
        <taxon>Agaricomycotina</taxon>
        <taxon>Agaricomycetes</taxon>
        <taxon>Polyporales</taxon>
        <taxon>Polyporaceae</taxon>
        <taxon>Trametes</taxon>
    </lineage>
</organism>
<dbReference type="OMA" id="AWSPDAF"/>
<accession>A0A060SUG7</accession>
<dbReference type="STRING" id="5643.A0A060SUG7"/>
<feature type="domain" description="Heterokaryon incompatibility" evidence="1">
    <location>
        <begin position="22"/>
        <end position="139"/>
    </location>
</feature>
<dbReference type="HOGENOM" id="CLU_000288_138_9_1"/>
<dbReference type="Pfam" id="PF26640">
    <property type="entry name" value="DUF8212"/>
    <property type="match status" value="1"/>
</dbReference>
<name>A0A060SUG7_PYCCI</name>
<dbReference type="InterPro" id="IPR058525">
    <property type="entry name" value="DUF8212"/>
</dbReference>
<dbReference type="AlphaFoldDB" id="A0A060SUG7"/>
<evidence type="ECO:0000259" key="1">
    <source>
        <dbReference type="Pfam" id="PF06985"/>
    </source>
</evidence>
<evidence type="ECO:0000259" key="2">
    <source>
        <dbReference type="Pfam" id="PF26640"/>
    </source>
</evidence>
<comment type="caution">
    <text evidence="3">The sequence shown here is derived from an EMBL/GenBank/DDBJ whole genome shotgun (WGS) entry which is preliminary data.</text>
</comment>
<dbReference type="EMBL" id="CCBP010000297">
    <property type="protein sequence ID" value="CDO75834.1"/>
    <property type="molecule type" value="Genomic_DNA"/>
</dbReference>
<evidence type="ECO:0000313" key="4">
    <source>
        <dbReference type="Proteomes" id="UP000029665"/>
    </source>
</evidence>
<dbReference type="Proteomes" id="UP000029665">
    <property type="component" value="Unassembled WGS sequence"/>
</dbReference>
<dbReference type="PANTHER" id="PTHR10622:SF10">
    <property type="entry name" value="HET DOMAIN-CONTAINING PROTEIN"/>
    <property type="match status" value="1"/>
</dbReference>
<protein>
    <submittedName>
        <fullName evidence="3">Uncharacterized protein</fullName>
    </submittedName>
</protein>
<dbReference type="PANTHER" id="PTHR10622">
    <property type="entry name" value="HET DOMAIN-CONTAINING PROTEIN"/>
    <property type="match status" value="1"/>
</dbReference>
<sequence length="620" mass="70042">MWLLDTENGRFHHVDRPREHRYAILSHCWQATGEQSFQDLVALQASTAKRHSWFGRMIPVLMRAVPASTLSTAVSAKIRECCALARRHGYRSVWIDSCCIDKTSSTELSEAINSMYEWYAAADVCFAYLEDVSDDHDPRLRDSAFRRSRWFTRGWTLQELIAPAIVMFLSKEWRPLGTKASLADLVEEMTGIDHAILTHEKALDSISVARRMSWAAKRQTTRQEDKAYSLMGIFGINMPTIYGEGDDAFRRLQEEILRHVPDQSIFAWGPFLREDAVLYRSLGPHSVSDDSQYWQSRALFAWSPDAFINSADVSSISPTSFQERVGIPFLLSEYTITSHGMRSRFPLLPIQHASTKKTYLAFLACEDAKGRLIALLLYPQPDAAGRYYVGHYIGRPQVPPNSYFRAVTLTASRLREMQHALEVTEVCIPYRQTPVVQRSPFRVSIRPTFRCPCDVVVPTWQIAHLAQAGFVTTMAGDNSTVRVTEFTPSHTATIVLKSKSETIHIRMGRCPCRGRFLSLSVTGARTMEKASSRTMLFSSFGGSKPMPPSIPTGRPPLGLVARCPADHVATWENGSKDFACGSRMVRLSFTMWMARADMYSVEVKIGALEPYEIYKHFTSS</sequence>
<proteinExistence type="predicted"/>
<dbReference type="OrthoDB" id="5122891at2759"/>
<keyword evidence="4" id="KW-1185">Reference proteome</keyword>
<reference evidence="3" key="1">
    <citation type="submission" date="2014-01" db="EMBL/GenBank/DDBJ databases">
        <title>The genome of the white-rot fungus Pycnoporus cinnabarinus: a basidiomycete model with a versatile arsenal for lignocellulosic biomass breakdown.</title>
        <authorList>
            <person name="Levasseur A."/>
            <person name="Lomascolo A."/>
            <person name="Ruiz-Duenas F.J."/>
            <person name="Uzan E."/>
            <person name="Piumi F."/>
            <person name="Kues U."/>
            <person name="Ram A.F.J."/>
            <person name="Murat C."/>
            <person name="Haon M."/>
            <person name="Benoit I."/>
            <person name="Arfi Y."/>
            <person name="Chevret D."/>
            <person name="Drula E."/>
            <person name="Kwon M.J."/>
            <person name="Gouret P."/>
            <person name="Lesage-Meessen L."/>
            <person name="Lombard V."/>
            <person name="Mariette J."/>
            <person name="Noirot C."/>
            <person name="Park J."/>
            <person name="Patyshakuliyeva A."/>
            <person name="Wieneger R.A.B."/>
            <person name="Wosten H.A.B."/>
            <person name="Martin F."/>
            <person name="Coutinho P.M."/>
            <person name="de Vries R."/>
            <person name="Martinez A.T."/>
            <person name="Klopp C."/>
            <person name="Pontarotti P."/>
            <person name="Henrissat B."/>
            <person name="Record E."/>
        </authorList>
    </citation>
    <scope>NUCLEOTIDE SEQUENCE [LARGE SCALE GENOMIC DNA]</scope>
    <source>
        <strain evidence="3">BRFM137</strain>
    </source>
</reference>
<dbReference type="InterPro" id="IPR010730">
    <property type="entry name" value="HET"/>
</dbReference>
<feature type="domain" description="DUF8212" evidence="2">
    <location>
        <begin position="248"/>
        <end position="430"/>
    </location>
</feature>
<dbReference type="Pfam" id="PF06985">
    <property type="entry name" value="HET"/>
    <property type="match status" value="1"/>
</dbReference>